<dbReference type="GO" id="GO:0005524">
    <property type="term" value="F:ATP binding"/>
    <property type="evidence" value="ECO:0007669"/>
    <property type="project" value="UniProtKB-UniRule"/>
</dbReference>
<gene>
    <name evidence="12" type="ORF">QG37_03684</name>
</gene>
<organism evidence="12 13">
    <name type="scientific">Candidozyma auris</name>
    <name type="common">Yeast</name>
    <name type="synonym">Candida auris</name>
    <dbReference type="NCBI Taxonomy" id="498019"/>
    <lineage>
        <taxon>Eukaryota</taxon>
        <taxon>Fungi</taxon>
        <taxon>Dikarya</taxon>
        <taxon>Ascomycota</taxon>
        <taxon>Saccharomycotina</taxon>
        <taxon>Pichiomycetes</taxon>
        <taxon>Metschnikowiaceae</taxon>
        <taxon>Candidozyma</taxon>
    </lineage>
</organism>
<evidence type="ECO:0000313" key="13">
    <source>
        <dbReference type="Proteomes" id="UP000037122"/>
    </source>
</evidence>
<reference evidence="13" key="1">
    <citation type="journal article" date="2015" name="BMC Genomics">
        <title>Draft genome of a commonly misdiagnosed multidrug resistant pathogen Candida auris.</title>
        <authorList>
            <person name="Chatterjee S."/>
            <person name="Alampalli S.V."/>
            <person name="Nageshan R.K."/>
            <person name="Chettiar S.T."/>
            <person name="Joshi S."/>
            <person name="Tatu U.S."/>
        </authorList>
    </citation>
    <scope>NUCLEOTIDE SEQUENCE [LARGE SCALE GENOMIC DNA]</scope>
    <source>
        <strain evidence="13">6684</strain>
    </source>
</reference>
<dbReference type="PROSITE" id="PS50011">
    <property type="entry name" value="PROTEIN_KINASE_DOM"/>
    <property type="match status" value="1"/>
</dbReference>
<dbReference type="EC" id="2.7.11.1" evidence="1"/>
<dbReference type="Gene3D" id="3.30.200.20">
    <property type="entry name" value="Phosphorylase Kinase, domain 1"/>
    <property type="match status" value="1"/>
</dbReference>
<evidence type="ECO:0000256" key="10">
    <source>
        <dbReference type="SAM" id="MobiDB-lite"/>
    </source>
</evidence>
<dbReference type="GO" id="GO:0005737">
    <property type="term" value="C:cytoplasm"/>
    <property type="evidence" value="ECO:0007669"/>
    <property type="project" value="TreeGrafter"/>
</dbReference>
<dbReference type="FunFam" id="1.10.510.10:FF:000275">
    <property type="entry name" value="SRSF protein kinase 2 isoform X3"/>
    <property type="match status" value="1"/>
</dbReference>
<comment type="catalytic activity">
    <reaction evidence="7">
        <text>L-threonyl-[protein] + ATP = O-phospho-L-threonyl-[protein] + ADP + H(+)</text>
        <dbReference type="Rhea" id="RHEA:46608"/>
        <dbReference type="Rhea" id="RHEA-COMP:11060"/>
        <dbReference type="Rhea" id="RHEA-COMP:11605"/>
        <dbReference type="ChEBI" id="CHEBI:15378"/>
        <dbReference type="ChEBI" id="CHEBI:30013"/>
        <dbReference type="ChEBI" id="CHEBI:30616"/>
        <dbReference type="ChEBI" id="CHEBI:61977"/>
        <dbReference type="ChEBI" id="CHEBI:456216"/>
        <dbReference type="EC" id="2.7.11.1"/>
    </reaction>
</comment>
<dbReference type="VEuPathDB" id="FungiDB:CJJ07_001929"/>
<evidence type="ECO:0000259" key="11">
    <source>
        <dbReference type="PROSITE" id="PS50011"/>
    </source>
</evidence>
<feature type="binding site" evidence="9">
    <location>
        <position position="211"/>
    </location>
    <ligand>
        <name>ATP</name>
        <dbReference type="ChEBI" id="CHEBI:30616"/>
    </ligand>
</feature>
<dbReference type="GO" id="GO:0000245">
    <property type="term" value="P:spliceosomal complex assembly"/>
    <property type="evidence" value="ECO:0007669"/>
    <property type="project" value="TreeGrafter"/>
</dbReference>
<sequence>MLVHRKQQGPKLDKPNRFNLGGLIKRKISWKRSIDGSMGSLDSFAPPQHKLPDQQPLPATHNHYYTVDCHHDASLAPHYSLTAANGHYTHLSPAHDTYCSTAECISLQNSDITSHHGDDDDDGKIDEFDSLCKVDDFNNLAEPLVDELPSFDPKNEENISEYKIGGYCPIKIGDHFCSDKCRYKVLRKLGWGHFSTVWLAISLEGSYVALKVVKSGKNYSEAAIDEIKILKTLQKGKTSSVDSVVSLLDSFEVTTPLGTHVAMVFELMGENMLHLIYKKKAERYSLKMIQQPLPPAVVPLHMAKLIILQLLQSVDYMHRNGVIHTDIKPENVLMTYEGLIPDSVRAAKPTPTFRILPSRPLAMSLEEMCSCPMRVKIADLGNATYSKNHFSDYIQTRQYRSPEILLKHKTWGASADVWLIGCLIFELITGDFLFDPHDGATFTKDEDHMAQIIELLGEFPSVKYLSNCLRATELFSTPTTLRNIRSLKYWSLEDVLIEKYKFSPDDENVILIGDLIRKCLKYDLDDRYDCASLMKHPWFSSNPQWDEAALRALPNNNTEIPGFTHEE</sequence>
<accession>A0A0L0NZY8</accession>
<dbReference type="PANTHER" id="PTHR47634">
    <property type="entry name" value="PROTEIN KINASE DOMAIN-CONTAINING PROTEIN-RELATED"/>
    <property type="match status" value="1"/>
</dbReference>
<evidence type="ECO:0000256" key="1">
    <source>
        <dbReference type="ARBA" id="ARBA00012513"/>
    </source>
</evidence>
<dbReference type="InterPro" id="IPR017441">
    <property type="entry name" value="Protein_kinase_ATP_BS"/>
</dbReference>
<dbReference type="SMART" id="SM00220">
    <property type="entry name" value="S_TKc"/>
    <property type="match status" value="1"/>
</dbReference>
<evidence type="ECO:0000256" key="2">
    <source>
        <dbReference type="ARBA" id="ARBA00022527"/>
    </source>
</evidence>
<evidence type="ECO:0000256" key="3">
    <source>
        <dbReference type="ARBA" id="ARBA00022679"/>
    </source>
</evidence>
<name>A0A0L0NZY8_CANAR</name>
<dbReference type="GO" id="GO:0004674">
    <property type="term" value="F:protein serine/threonine kinase activity"/>
    <property type="evidence" value="ECO:0007669"/>
    <property type="project" value="UniProtKB-KW"/>
</dbReference>
<dbReference type="AlphaFoldDB" id="A0A0L0NZY8"/>
<feature type="domain" description="Protein kinase" evidence="11">
    <location>
        <begin position="183"/>
        <end position="539"/>
    </location>
</feature>
<dbReference type="Proteomes" id="UP000037122">
    <property type="component" value="Unassembled WGS sequence"/>
</dbReference>
<feature type="region of interest" description="Disordered" evidence="10">
    <location>
        <begin position="39"/>
        <end position="59"/>
    </location>
</feature>
<keyword evidence="5" id="KW-0418">Kinase</keyword>
<evidence type="ECO:0000256" key="9">
    <source>
        <dbReference type="PROSITE-ProRule" id="PRU10141"/>
    </source>
</evidence>
<dbReference type="VEuPathDB" id="FungiDB:QG37_03684"/>
<dbReference type="GO" id="GO:0030447">
    <property type="term" value="P:filamentous growth"/>
    <property type="evidence" value="ECO:0007669"/>
    <property type="project" value="UniProtKB-ARBA"/>
</dbReference>
<dbReference type="VEuPathDB" id="FungiDB:CJI96_0004067"/>
<evidence type="ECO:0000256" key="4">
    <source>
        <dbReference type="ARBA" id="ARBA00022741"/>
    </source>
</evidence>
<dbReference type="VEuPathDB" id="FungiDB:CJI97_005364"/>
<keyword evidence="4 9" id="KW-0547">Nucleotide-binding</keyword>
<comment type="catalytic activity">
    <reaction evidence="8">
        <text>L-seryl-[protein] + ATP = O-phospho-L-seryl-[protein] + ADP + H(+)</text>
        <dbReference type="Rhea" id="RHEA:17989"/>
        <dbReference type="Rhea" id="RHEA-COMP:9863"/>
        <dbReference type="Rhea" id="RHEA-COMP:11604"/>
        <dbReference type="ChEBI" id="CHEBI:15378"/>
        <dbReference type="ChEBI" id="CHEBI:29999"/>
        <dbReference type="ChEBI" id="CHEBI:30616"/>
        <dbReference type="ChEBI" id="CHEBI:83421"/>
        <dbReference type="ChEBI" id="CHEBI:456216"/>
        <dbReference type="EC" id="2.7.11.1"/>
    </reaction>
</comment>
<dbReference type="GO" id="GO:0050684">
    <property type="term" value="P:regulation of mRNA processing"/>
    <property type="evidence" value="ECO:0007669"/>
    <property type="project" value="TreeGrafter"/>
</dbReference>
<dbReference type="PANTHER" id="PTHR47634:SF9">
    <property type="entry name" value="PROTEIN KINASE DOMAIN-CONTAINING PROTEIN-RELATED"/>
    <property type="match status" value="1"/>
</dbReference>
<evidence type="ECO:0000256" key="7">
    <source>
        <dbReference type="ARBA" id="ARBA00047899"/>
    </source>
</evidence>
<dbReference type="PROSITE" id="PS00108">
    <property type="entry name" value="PROTEIN_KINASE_ST"/>
    <property type="match status" value="1"/>
</dbReference>
<protein>
    <recommendedName>
        <fullName evidence="1">non-specific serine/threonine protein kinase</fullName>
        <ecNumber evidence="1">2.7.11.1</ecNumber>
    </recommendedName>
</protein>
<dbReference type="Gene3D" id="1.10.510.10">
    <property type="entry name" value="Transferase(Phosphotransferase) domain 1"/>
    <property type="match status" value="1"/>
</dbReference>
<dbReference type="SUPFAM" id="SSF56112">
    <property type="entry name" value="Protein kinase-like (PK-like)"/>
    <property type="match status" value="1"/>
</dbReference>
<keyword evidence="6 9" id="KW-0067">ATP-binding</keyword>
<dbReference type="InterPro" id="IPR000719">
    <property type="entry name" value="Prot_kinase_dom"/>
</dbReference>
<dbReference type="PROSITE" id="PS00107">
    <property type="entry name" value="PROTEIN_KINASE_ATP"/>
    <property type="match status" value="1"/>
</dbReference>
<keyword evidence="3" id="KW-0808">Transferase</keyword>
<evidence type="ECO:0000256" key="5">
    <source>
        <dbReference type="ARBA" id="ARBA00022777"/>
    </source>
</evidence>
<proteinExistence type="predicted"/>
<evidence type="ECO:0000313" key="12">
    <source>
        <dbReference type="EMBL" id="KND99534.1"/>
    </source>
</evidence>
<dbReference type="Pfam" id="PF00069">
    <property type="entry name" value="Pkinase"/>
    <property type="match status" value="1"/>
</dbReference>
<dbReference type="VEuPathDB" id="FungiDB:B9J08_005280"/>
<dbReference type="InterPro" id="IPR008271">
    <property type="entry name" value="Ser/Thr_kinase_AS"/>
</dbReference>
<dbReference type="GO" id="GO:0005634">
    <property type="term" value="C:nucleus"/>
    <property type="evidence" value="ECO:0007669"/>
    <property type="project" value="TreeGrafter"/>
</dbReference>
<comment type="caution">
    <text evidence="12">The sequence shown here is derived from an EMBL/GenBank/DDBJ whole genome shotgun (WGS) entry which is preliminary data.</text>
</comment>
<evidence type="ECO:0000256" key="6">
    <source>
        <dbReference type="ARBA" id="ARBA00022840"/>
    </source>
</evidence>
<dbReference type="InterPro" id="IPR051334">
    <property type="entry name" value="SRPK"/>
</dbReference>
<evidence type="ECO:0000256" key="8">
    <source>
        <dbReference type="ARBA" id="ARBA00048679"/>
    </source>
</evidence>
<dbReference type="EMBL" id="LGST01000023">
    <property type="protein sequence ID" value="KND99534.1"/>
    <property type="molecule type" value="Genomic_DNA"/>
</dbReference>
<dbReference type="InterPro" id="IPR011009">
    <property type="entry name" value="Kinase-like_dom_sf"/>
</dbReference>
<dbReference type="VEuPathDB" id="FungiDB:CJJ09_004076"/>
<keyword evidence="2" id="KW-0723">Serine/threonine-protein kinase</keyword>